<evidence type="ECO:0000256" key="9">
    <source>
        <dbReference type="ARBA" id="ARBA00023152"/>
    </source>
</evidence>
<dbReference type="Gene3D" id="3.30.390.10">
    <property type="entry name" value="Enolase-like, N-terminal domain"/>
    <property type="match status" value="1"/>
</dbReference>
<dbReference type="InterPro" id="IPR029017">
    <property type="entry name" value="Enolase-like_N"/>
</dbReference>
<evidence type="ECO:0000256" key="14">
    <source>
        <dbReference type="PIRSR" id="PIRSR001400-2"/>
    </source>
</evidence>
<dbReference type="UniPathway" id="UPA00109">
    <property type="reaction ID" value="UER00187"/>
</dbReference>
<keyword evidence="9 12" id="KW-0324">Glycolysis</keyword>
<feature type="binding site" evidence="12">
    <location>
        <position position="366"/>
    </location>
    <ligand>
        <name>(2R)-2-phosphoglycerate</name>
        <dbReference type="ChEBI" id="CHEBI:58289"/>
    </ligand>
</feature>
<evidence type="ECO:0000256" key="8">
    <source>
        <dbReference type="ARBA" id="ARBA00022842"/>
    </source>
</evidence>
<keyword evidence="6 12" id="KW-0964">Secreted</keyword>
<evidence type="ECO:0000256" key="10">
    <source>
        <dbReference type="ARBA" id="ARBA00023239"/>
    </source>
</evidence>
<organism evidence="18 19">
    <name type="scientific">Abditibacterium utsteinense</name>
    <dbReference type="NCBI Taxonomy" id="1960156"/>
    <lineage>
        <taxon>Bacteria</taxon>
        <taxon>Pseudomonadati</taxon>
        <taxon>Abditibacteriota</taxon>
        <taxon>Abditibacteriia</taxon>
        <taxon>Abditibacteriales</taxon>
        <taxon>Abditibacteriaceae</taxon>
        <taxon>Abditibacterium</taxon>
    </lineage>
</organism>
<dbReference type="SUPFAM" id="SSF51604">
    <property type="entry name" value="Enolase C-terminal domain-like"/>
    <property type="match status" value="1"/>
</dbReference>
<evidence type="ECO:0000256" key="5">
    <source>
        <dbReference type="ARBA" id="ARBA00022490"/>
    </source>
</evidence>
<comment type="subcellular location">
    <subcellularLocation>
        <location evidence="12">Cytoplasm</location>
    </subcellularLocation>
    <subcellularLocation>
        <location evidence="12">Secreted</location>
    </subcellularLocation>
    <subcellularLocation>
        <location evidence="12">Cell surface</location>
    </subcellularLocation>
    <text evidence="12">Fractions of enolase are present in both the cytoplasm and on the cell surface.</text>
</comment>
<dbReference type="PROSITE" id="PS00164">
    <property type="entry name" value="ENOLASE"/>
    <property type="match status" value="1"/>
</dbReference>
<evidence type="ECO:0000259" key="17">
    <source>
        <dbReference type="SMART" id="SM01193"/>
    </source>
</evidence>
<dbReference type="PANTHER" id="PTHR11902">
    <property type="entry name" value="ENOLASE"/>
    <property type="match status" value="1"/>
</dbReference>
<dbReference type="PRINTS" id="PR00148">
    <property type="entry name" value="ENOLASE"/>
</dbReference>
<dbReference type="GO" id="GO:0000015">
    <property type="term" value="C:phosphopyruvate hydratase complex"/>
    <property type="evidence" value="ECO:0007669"/>
    <property type="project" value="InterPro"/>
</dbReference>
<comment type="caution">
    <text evidence="18">The sequence shown here is derived from an EMBL/GenBank/DDBJ whole genome shotgun (WGS) entry which is preliminary data.</text>
</comment>
<evidence type="ECO:0000256" key="13">
    <source>
        <dbReference type="PIRSR" id="PIRSR001400-1"/>
    </source>
</evidence>
<comment type="cofactor">
    <cofactor evidence="12">
        <name>Mg(2+)</name>
        <dbReference type="ChEBI" id="CHEBI:18420"/>
    </cofactor>
    <text evidence="12">Binds a second Mg(2+) ion via substrate during catalysis.</text>
</comment>
<sequence>MAAIIDIRARQILDSRGNPTVEVDVTLEDGSQGRAAVPSGASTGEYEAVELRDGDKKSYLGKGVLGAIANVNDKIGPELLGLDASEQVEIDETMIDLDGTHNKANLGANAILGVSMAVAKAAAISLELPLYRYLGGISARTLPLPMMNILNGGKHAESGVDLQEFMVMPIGAESFSEALQMGVEIYHSLKSVLHARGLSTSVGDEGGFAPNVAGTEDALGVIVQAIEKAGYTPGDDVVLALDPAMSELHNGTNYVFEREGGEKTTEELIEFWVDLAAKFPIISIEDGFDEDDWAGHKALTDRIGKTVQLMGDDLFVTNTERLEKGIKMGAGNSILIKVNQIGTLTETFAAIEMAKRGGYTAVVSHRSGETEDSTIADIVVATNAGQIKTGAPARTDRVAKYNQLLRIEEELGDSALFAGRGAFYNLKA</sequence>
<dbReference type="AlphaFoldDB" id="A0A2S8SVB7"/>
<dbReference type="EC" id="4.2.1.11" evidence="3 12"/>
<dbReference type="GO" id="GO:0009986">
    <property type="term" value="C:cell surface"/>
    <property type="evidence" value="ECO:0007669"/>
    <property type="project" value="UniProtKB-SubCell"/>
</dbReference>
<dbReference type="HAMAP" id="MF_00318">
    <property type="entry name" value="Enolase"/>
    <property type="match status" value="1"/>
</dbReference>
<name>A0A2S8SVB7_9BACT</name>
<evidence type="ECO:0000256" key="3">
    <source>
        <dbReference type="ARBA" id="ARBA00012058"/>
    </source>
</evidence>
<reference evidence="18 19" key="1">
    <citation type="journal article" date="2018" name="Syst. Appl. Microbiol.">
        <title>Abditibacterium utsteinense sp. nov., the first cultivated member of candidate phylum FBP, isolated from ice-free Antarctic soil samples.</title>
        <authorList>
            <person name="Tahon G."/>
            <person name="Tytgat B."/>
            <person name="Lebbe L."/>
            <person name="Carlier A."/>
            <person name="Willems A."/>
        </authorList>
    </citation>
    <scope>NUCLEOTIDE SEQUENCE [LARGE SCALE GENOMIC DNA]</scope>
    <source>
        <strain evidence="18 19">LMG 29911</strain>
    </source>
</reference>
<feature type="domain" description="Enolase C-terminal TIM barrel" evidence="16">
    <location>
        <begin position="139"/>
        <end position="425"/>
    </location>
</feature>
<evidence type="ECO:0000256" key="4">
    <source>
        <dbReference type="ARBA" id="ARBA00017068"/>
    </source>
</evidence>
<keyword evidence="10 12" id="KW-0456">Lyase</keyword>
<keyword evidence="7 12" id="KW-0479">Metal-binding</keyword>
<feature type="binding site" evidence="14">
    <location>
        <begin position="364"/>
        <end position="367"/>
    </location>
    <ligand>
        <name>substrate</name>
    </ligand>
</feature>
<feature type="binding site" evidence="14">
    <location>
        <position position="155"/>
    </location>
    <ligand>
        <name>substrate</name>
    </ligand>
</feature>
<dbReference type="Proteomes" id="UP000237684">
    <property type="component" value="Unassembled WGS sequence"/>
</dbReference>
<dbReference type="InParanoid" id="A0A2S8SVB7"/>
<dbReference type="InterPro" id="IPR036849">
    <property type="entry name" value="Enolase-like_C_sf"/>
</dbReference>
<evidence type="ECO:0000259" key="16">
    <source>
        <dbReference type="SMART" id="SM01192"/>
    </source>
</evidence>
<evidence type="ECO:0000256" key="11">
    <source>
        <dbReference type="ARBA" id="ARBA00045763"/>
    </source>
</evidence>
<feature type="active site" description="Proton donor" evidence="12 13">
    <location>
        <position position="205"/>
    </location>
</feature>
<feature type="binding site" evidence="12 15">
    <location>
        <position position="285"/>
    </location>
    <ligand>
        <name>Mg(2+)</name>
        <dbReference type="ChEBI" id="CHEBI:18420"/>
    </ligand>
</feature>
<feature type="binding site" evidence="12">
    <location>
        <position position="337"/>
    </location>
    <ligand>
        <name>(2R)-2-phosphoglycerate</name>
        <dbReference type="ChEBI" id="CHEBI:58289"/>
    </ligand>
</feature>
<feature type="binding site" evidence="12 15">
    <location>
        <position position="242"/>
    </location>
    <ligand>
        <name>Mg(2+)</name>
        <dbReference type="ChEBI" id="CHEBI:18420"/>
    </ligand>
</feature>
<keyword evidence="5 12" id="KW-0963">Cytoplasm</keyword>
<dbReference type="Pfam" id="PF00113">
    <property type="entry name" value="Enolase_C"/>
    <property type="match status" value="1"/>
</dbReference>
<feature type="binding site" evidence="14">
    <location>
        <position position="164"/>
    </location>
    <ligand>
        <name>substrate</name>
    </ligand>
</feature>
<evidence type="ECO:0000256" key="6">
    <source>
        <dbReference type="ARBA" id="ARBA00022525"/>
    </source>
</evidence>
<dbReference type="SFLD" id="SFLDS00001">
    <property type="entry name" value="Enolase"/>
    <property type="match status" value="1"/>
</dbReference>
<comment type="similarity">
    <text evidence="2 12">Belongs to the enolase family.</text>
</comment>
<evidence type="ECO:0000256" key="1">
    <source>
        <dbReference type="ARBA" id="ARBA00005031"/>
    </source>
</evidence>
<evidence type="ECO:0000256" key="2">
    <source>
        <dbReference type="ARBA" id="ARBA00009604"/>
    </source>
</evidence>
<feature type="binding site" evidence="12">
    <location>
        <position position="367"/>
    </location>
    <ligand>
        <name>(2R)-2-phosphoglycerate</name>
        <dbReference type="ChEBI" id="CHEBI:58289"/>
    </ligand>
</feature>
<dbReference type="SMART" id="SM01193">
    <property type="entry name" value="Enolase_N"/>
    <property type="match status" value="1"/>
</dbReference>
<dbReference type="GO" id="GO:0004634">
    <property type="term" value="F:phosphopyruvate hydratase activity"/>
    <property type="evidence" value="ECO:0007669"/>
    <property type="project" value="UniProtKB-UniRule"/>
</dbReference>
<dbReference type="InterPro" id="IPR020810">
    <property type="entry name" value="Enolase_C"/>
</dbReference>
<feature type="binding site" evidence="14">
    <location>
        <position position="312"/>
    </location>
    <ligand>
        <name>substrate</name>
    </ligand>
</feature>
<dbReference type="OrthoDB" id="9804716at2"/>
<dbReference type="Gene3D" id="3.20.20.120">
    <property type="entry name" value="Enolase-like C-terminal domain"/>
    <property type="match status" value="1"/>
</dbReference>
<comment type="catalytic activity">
    <reaction evidence="12">
        <text>(2R)-2-phosphoglycerate = phosphoenolpyruvate + H2O</text>
        <dbReference type="Rhea" id="RHEA:10164"/>
        <dbReference type="ChEBI" id="CHEBI:15377"/>
        <dbReference type="ChEBI" id="CHEBI:58289"/>
        <dbReference type="ChEBI" id="CHEBI:58702"/>
        <dbReference type="EC" id="4.2.1.11"/>
    </reaction>
</comment>
<dbReference type="GO" id="GO:0000287">
    <property type="term" value="F:magnesium ion binding"/>
    <property type="evidence" value="ECO:0007669"/>
    <property type="project" value="UniProtKB-UniRule"/>
</dbReference>
<evidence type="ECO:0000256" key="12">
    <source>
        <dbReference type="HAMAP-Rule" id="MF_00318"/>
    </source>
</evidence>
<feature type="binding site" evidence="14">
    <location>
        <position position="285"/>
    </location>
    <ligand>
        <name>substrate</name>
    </ligand>
</feature>
<comment type="function">
    <text evidence="11 12">Catalyzes the reversible conversion of 2-phosphoglycerate (2-PG) into phosphoenolpyruvate (PEP). It is essential for the degradation of carbohydrates via glycolysis.</text>
</comment>
<gene>
    <name evidence="12" type="primary">eno</name>
    <name evidence="18" type="ORF">B1R32_1039</name>
</gene>
<dbReference type="PIRSF" id="PIRSF001400">
    <property type="entry name" value="Enolase"/>
    <property type="match status" value="1"/>
</dbReference>
<dbReference type="FunFam" id="3.30.390.10:FF:000001">
    <property type="entry name" value="Enolase"/>
    <property type="match status" value="1"/>
</dbReference>
<comment type="pathway">
    <text evidence="1 12">Carbohydrate degradation; glycolysis; pyruvate from D-glyceraldehyde 3-phosphate: step 4/5.</text>
</comment>
<dbReference type="CDD" id="cd03313">
    <property type="entry name" value="enolase"/>
    <property type="match status" value="1"/>
</dbReference>
<evidence type="ECO:0000313" key="19">
    <source>
        <dbReference type="Proteomes" id="UP000237684"/>
    </source>
</evidence>
<dbReference type="FunCoup" id="A0A2S8SVB7">
    <property type="interactions" value="334"/>
</dbReference>
<evidence type="ECO:0000313" key="18">
    <source>
        <dbReference type="EMBL" id="PQV64742.1"/>
    </source>
</evidence>
<feature type="binding site" evidence="12 15">
    <location>
        <position position="312"/>
    </location>
    <ligand>
        <name>Mg(2+)</name>
        <dbReference type="ChEBI" id="CHEBI:18420"/>
    </ligand>
</feature>
<dbReference type="NCBIfam" id="TIGR01060">
    <property type="entry name" value="eno"/>
    <property type="match status" value="1"/>
</dbReference>
<dbReference type="GO" id="GO:0006096">
    <property type="term" value="P:glycolytic process"/>
    <property type="evidence" value="ECO:0007669"/>
    <property type="project" value="UniProtKB-UniRule"/>
</dbReference>
<evidence type="ECO:0000256" key="15">
    <source>
        <dbReference type="PIRSR" id="PIRSR001400-3"/>
    </source>
</evidence>
<feature type="domain" description="Enolase N-terminal" evidence="17">
    <location>
        <begin position="4"/>
        <end position="134"/>
    </location>
</feature>
<dbReference type="InterPro" id="IPR000941">
    <property type="entry name" value="Enolase"/>
</dbReference>
<feature type="binding site" evidence="12">
    <location>
        <position position="388"/>
    </location>
    <ligand>
        <name>(2R)-2-phosphoglycerate</name>
        <dbReference type="ChEBI" id="CHEBI:58289"/>
    </ligand>
</feature>
<keyword evidence="8 12" id="KW-0460">Magnesium</keyword>
<dbReference type="SMART" id="SM01192">
    <property type="entry name" value="Enolase_C"/>
    <property type="match status" value="1"/>
</dbReference>
<dbReference type="SUPFAM" id="SSF54826">
    <property type="entry name" value="Enolase N-terminal domain-like"/>
    <property type="match status" value="1"/>
</dbReference>
<dbReference type="Pfam" id="PF03952">
    <property type="entry name" value="Enolase_N"/>
    <property type="match status" value="1"/>
</dbReference>
<dbReference type="SFLD" id="SFLDG00178">
    <property type="entry name" value="enolase"/>
    <property type="match status" value="1"/>
</dbReference>
<dbReference type="FunFam" id="3.20.20.120:FF:000001">
    <property type="entry name" value="Enolase"/>
    <property type="match status" value="1"/>
</dbReference>
<comment type="cofactor">
    <cofactor evidence="15">
        <name>Mg(2+)</name>
        <dbReference type="ChEBI" id="CHEBI:18420"/>
    </cofactor>
    <text evidence="15">Mg(2+) is required for catalysis and for stabilizing the dimer.</text>
</comment>
<dbReference type="PANTHER" id="PTHR11902:SF1">
    <property type="entry name" value="ENOLASE"/>
    <property type="match status" value="1"/>
</dbReference>
<dbReference type="SFLD" id="SFLDF00002">
    <property type="entry name" value="enolase"/>
    <property type="match status" value="1"/>
</dbReference>
<feature type="binding site" evidence="12">
    <location>
        <position position="163"/>
    </location>
    <ligand>
        <name>(2R)-2-phosphoglycerate</name>
        <dbReference type="ChEBI" id="CHEBI:58289"/>
    </ligand>
</feature>
<protein>
    <recommendedName>
        <fullName evidence="4 12">Enolase</fullName>
        <ecNumber evidence="3 12">4.2.1.11</ecNumber>
    </recommendedName>
    <alternativeName>
        <fullName evidence="12">2-phospho-D-glycerate hydro-lyase</fullName>
    </alternativeName>
    <alternativeName>
        <fullName evidence="12">2-phosphoglycerate dehydratase</fullName>
    </alternativeName>
</protein>
<evidence type="ECO:0000256" key="7">
    <source>
        <dbReference type="ARBA" id="ARBA00022723"/>
    </source>
</evidence>
<accession>A0A2S8SVB7</accession>
<keyword evidence="19" id="KW-1185">Reference proteome</keyword>
<dbReference type="InterPro" id="IPR020811">
    <property type="entry name" value="Enolase_N"/>
</dbReference>
<dbReference type="EMBL" id="NIGF01000003">
    <property type="protein sequence ID" value="PQV64742.1"/>
    <property type="molecule type" value="Genomic_DNA"/>
</dbReference>
<feature type="active site" description="Proton acceptor" evidence="12 13">
    <location>
        <position position="337"/>
    </location>
</feature>
<feature type="binding site" evidence="14">
    <location>
        <position position="388"/>
    </location>
    <ligand>
        <name>substrate</name>
    </ligand>
</feature>
<dbReference type="InterPro" id="IPR020809">
    <property type="entry name" value="Enolase_CS"/>
</dbReference>
<proteinExistence type="inferred from homology"/>
<dbReference type="GO" id="GO:0005576">
    <property type="term" value="C:extracellular region"/>
    <property type="evidence" value="ECO:0007669"/>
    <property type="project" value="UniProtKB-SubCell"/>
</dbReference>
<dbReference type="RefSeq" id="WP_105482634.1">
    <property type="nucleotide sequence ID" value="NZ_NIGF01000003.1"/>
</dbReference>